<dbReference type="Proteomes" id="UP000197138">
    <property type="component" value="Unassembled WGS sequence"/>
</dbReference>
<dbReference type="PANTHER" id="PTHR13452">
    <property type="entry name" value="THUMP DOMAIN CONTAINING PROTEIN 1-RELATED"/>
    <property type="match status" value="1"/>
</dbReference>
<reference evidence="5" key="1">
    <citation type="journal article" date="2017" name="Plant J.">
        <title>The pomegranate (Punica granatum L.) genome and the genomics of punicalagin biosynthesis.</title>
        <authorList>
            <person name="Qin G."/>
            <person name="Xu C."/>
            <person name="Ming R."/>
            <person name="Tang H."/>
            <person name="Guyot R."/>
            <person name="Kramer E.M."/>
            <person name="Hu Y."/>
            <person name="Yi X."/>
            <person name="Qi Y."/>
            <person name="Xu X."/>
            <person name="Gao Z."/>
            <person name="Pan H."/>
            <person name="Jian J."/>
            <person name="Tian Y."/>
            <person name="Yue Z."/>
            <person name="Xu Y."/>
        </authorList>
    </citation>
    <scope>NUCLEOTIDE SEQUENCE [LARGE SCALE GENOMIC DNA]</scope>
    <source>
        <strain evidence="5">cv. Dabenzi</strain>
    </source>
</reference>
<dbReference type="PROSITE" id="PS51165">
    <property type="entry name" value="THUMP"/>
    <property type="match status" value="1"/>
</dbReference>
<evidence type="ECO:0000313" key="7">
    <source>
        <dbReference type="RefSeq" id="XP_031386124.1"/>
    </source>
</evidence>
<dbReference type="GeneID" id="116199777"/>
<evidence type="ECO:0000256" key="2">
    <source>
        <dbReference type="SAM" id="MobiDB-lite"/>
    </source>
</evidence>
<evidence type="ECO:0000313" key="5">
    <source>
        <dbReference type="Proteomes" id="UP000197138"/>
    </source>
</evidence>
<name>A0A218WM23_PUNGR</name>
<evidence type="ECO:0000259" key="3">
    <source>
        <dbReference type="PROSITE" id="PS51165"/>
    </source>
</evidence>
<dbReference type="GO" id="GO:0006400">
    <property type="term" value="P:tRNA modification"/>
    <property type="evidence" value="ECO:0007669"/>
    <property type="project" value="InterPro"/>
</dbReference>
<dbReference type="Gene3D" id="3.30.2300.10">
    <property type="entry name" value="THUMP superfamily"/>
    <property type="match status" value="1"/>
</dbReference>
<proteinExistence type="predicted"/>
<keyword evidence="1" id="KW-0694">RNA-binding</keyword>
<dbReference type="SUPFAM" id="SSF143437">
    <property type="entry name" value="THUMP domain-like"/>
    <property type="match status" value="1"/>
</dbReference>
<evidence type="ECO:0000256" key="1">
    <source>
        <dbReference type="PROSITE-ProRule" id="PRU00529"/>
    </source>
</evidence>
<dbReference type="EMBL" id="MTKT01003950">
    <property type="protein sequence ID" value="OWM73519.1"/>
    <property type="molecule type" value="Genomic_DNA"/>
</dbReference>
<feature type="compositionally biased region" description="Basic residues" evidence="2">
    <location>
        <begin position="20"/>
        <end position="37"/>
    </location>
</feature>
<dbReference type="Proteomes" id="UP000515151">
    <property type="component" value="Chromosome 3"/>
</dbReference>
<feature type="domain" description="THUMP" evidence="3">
    <location>
        <begin position="267"/>
        <end position="373"/>
    </location>
</feature>
<dbReference type="SMART" id="SM00981">
    <property type="entry name" value="THUMP"/>
    <property type="match status" value="1"/>
</dbReference>
<organism evidence="4 5">
    <name type="scientific">Punica granatum</name>
    <name type="common">Pomegranate</name>
    <dbReference type="NCBI Taxonomy" id="22663"/>
    <lineage>
        <taxon>Eukaryota</taxon>
        <taxon>Viridiplantae</taxon>
        <taxon>Streptophyta</taxon>
        <taxon>Embryophyta</taxon>
        <taxon>Tracheophyta</taxon>
        <taxon>Spermatophyta</taxon>
        <taxon>Magnoliopsida</taxon>
        <taxon>eudicotyledons</taxon>
        <taxon>Gunneridae</taxon>
        <taxon>Pentapetalae</taxon>
        <taxon>rosids</taxon>
        <taxon>malvids</taxon>
        <taxon>Myrtales</taxon>
        <taxon>Lythraceae</taxon>
        <taxon>Punica</taxon>
    </lineage>
</organism>
<reference evidence="6" key="3">
    <citation type="journal article" date="2020" name="Plant Biotechnol. J.">
        <title>The pomegranate (Punica granatum L.) draft genome dissects genetic divergence between soft- and hard-seeded cultivars.</title>
        <authorList>
            <person name="Luo X."/>
            <person name="Li H."/>
            <person name="Wu Z."/>
            <person name="Yao W."/>
            <person name="Zhao P."/>
            <person name="Cao D."/>
            <person name="Yu H."/>
            <person name="Li K."/>
            <person name="Poudel K."/>
            <person name="Zhao D."/>
            <person name="Zhang F."/>
            <person name="Xia X."/>
            <person name="Chen L."/>
            <person name="Wang Q."/>
            <person name="Jing D."/>
            <person name="Cao S."/>
        </authorList>
    </citation>
    <scope>NUCLEOTIDE SEQUENCE [LARGE SCALE GENOMIC DNA]</scope>
</reference>
<evidence type="ECO:0000313" key="4">
    <source>
        <dbReference type="EMBL" id="OWM73519.1"/>
    </source>
</evidence>
<feature type="region of interest" description="Disordered" evidence="2">
    <location>
        <begin position="78"/>
        <end position="213"/>
    </location>
</feature>
<reference evidence="7" key="4">
    <citation type="submission" date="2025-04" db="UniProtKB">
        <authorList>
            <consortium name="RefSeq"/>
        </authorList>
    </citation>
    <scope>IDENTIFICATION</scope>
    <source>
        <tissue evidence="7">Leaf</tissue>
    </source>
</reference>
<protein>
    <submittedName>
        <fullName evidence="7">THUMP domain-containing protein 1 homolog</fullName>
    </submittedName>
</protein>
<dbReference type="FunFam" id="3.30.2300.10:FF:000001">
    <property type="entry name" value="THUMP domain-containing protein 1"/>
    <property type="match status" value="1"/>
</dbReference>
<reference evidence="4" key="2">
    <citation type="submission" date="2017-06" db="EMBL/GenBank/DDBJ databases">
        <title>The pomegranate genome and the genomics of punicalagin biosynthesis.</title>
        <authorList>
            <person name="Xu C."/>
        </authorList>
    </citation>
    <scope>NUCLEOTIDE SEQUENCE [LARGE SCALE GENOMIC DNA]</scope>
    <source>
        <tissue evidence="4">Fresh leaf</tissue>
    </source>
</reference>
<dbReference type="AlphaFoldDB" id="A0A218WM23"/>
<dbReference type="Pfam" id="PF02926">
    <property type="entry name" value="THUMP"/>
    <property type="match status" value="1"/>
</dbReference>
<evidence type="ECO:0000313" key="6">
    <source>
        <dbReference type="Proteomes" id="UP000515151"/>
    </source>
</evidence>
<gene>
    <name evidence="7" type="primary">LOC116199777</name>
    <name evidence="4" type="ORF">CDL15_Pgr026618</name>
</gene>
<feature type="compositionally biased region" description="Acidic residues" evidence="2">
    <location>
        <begin position="104"/>
        <end position="128"/>
    </location>
</feature>
<dbReference type="GO" id="GO:0003723">
    <property type="term" value="F:RNA binding"/>
    <property type="evidence" value="ECO:0007669"/>
    <property type="project" value="UniProtKB-UniRule"/>
</dbReference>
<dbReference type="CDD" id="cd11717">
    <property type="entry name" value="THUMP_THUMPD1_like"/>
    <property type="match status" value="1"/>
</dbReference>
<feature type="compositionally biased region" description="Basic and acidic residues" evidence="2">
    <location>
        <begin position="129"/>
        <end position="213"/>
    </location>
</feature>
<sequence>MAGGGKSKKANNTGADSMGKRRKQYLPHNKPVKKKGYPLRPGVQGFFITCDGGRERQAAREAINVVDSFYEELVHGDDAERKSAELSAQPANKKIKFTYSESSSGEDDEEDSSEQEDGDEEDGEEGKEEESKSGACPEKDADSESLKNEATDAQKKDEAKGREQAEEAAADVDKNGKVSEDRSNEAGEPPAKKQCLEKDSSKAAVADRKEEKSVDKLIEAELEELADKNKRRFVSLDSGCNGVVFVQMRRRGGDPGPREIVQRMMTTAASTRKHMSRFILRVLPIEVSCYASEEEISRAIKPLVEQYFPIEAENPQKFAVLYDARANSGIDRMKIINSVAKSIPGPHKVDLNKPDKSIVVQIVKTVCLIGVVEKYKELAKFNLRQLTSPKS</sequence>
<feature type="region of interest" description="Disordered" evidence="2">
    <location>
        <begin position="1"/>
        <end position="38"/>
    </location>
</feature>
<dbReference type="RefSeq" id="XP_031386124.1">
    <property type="nucleotide sequence ID" value="XM_031530264.1"/>
</dbReference>
<keyword evidence="6" id="KW-1185">Reference proteome</keyword>
<dbReference type="PANTHER" id="PTHR13452:SF10">
    <property type="entry name" value="THUMP DOMAIN-CONTAINING PROTEIN 1"/>
    <property type="match status" value="1"/>
</dbReference>
<dbReference type="InterPro" id="IPR004114">
    <property type="entry name" value="THUMP_dom"/>
</dbReference>
<dbReference type="OrthoDB" id="367221at2759"/>
<dbReference type="InterPro" id="IPR040183">
    <property type="entry name" value="THUMPD1-like"/>
</dbReference>
<accession>A0A218WM23</accession>